<organism evidence="2 3">
    <name type="scientific">Actinomadura coerulea</name>
    <dbReference type="NCBI Taxonomy" id="46159"/>
    <lineage>
        <taxon>Bacteria</taxon>
        <taxon>Bacillati</taxon>
        <taxon>Actinomycetota</taxon>
        <taxon>Actinomycetes</taxon>
        <taxon>Streptosporangiales</taxon>
        <taxon>Thermomonosporaceae</taxon>
        <taxon>Actinomadura</taxon>
    </lineage>
</organism>
<sequence>MVDPIIGGAVMFLVLTGGTKTGRDAVRNAGTSAYKATGWKSPRTAIVHYSGRAGDKTGAAFAATARKTRNAAVKLAERRWNKRATSDDPPGATPPIRRVQPDRPAPGVAAPGPAGPPPAWGNPPQPQPGPAPLPTPGPAAGSAPGDPHVPDPFFGSVVHDDDLYTLKPRNPAPGPTGRGGTGGPTTGETAATARRTMTSRSGFRIDLEKPTTDAEFLETCVTLADALRSFSKQVEEWAADVSGLGLPTQVTAPLDAVSEGVGEAATAVNRAASTFADLFEEPREIAARGMKFTGEDAA</sequence>
<evidence type="ECO:0000313" key="3">
    <source>
        <dbReference type="Proteomes" id="UP000546324"/>
    </source>
</evidence>
<comment type="caution">
    <text evidence="2">The sequence shown here is derived from an EMBL/GenBank/DDBJ whole genome shotgun (WGS) entry which is preliminary data.</text>
</comment>
<evidence type="ECO:0000313" key="2">
    <source>
        <dbReference type="EMBL" id="MBB6393525.1"/>
    </source>
</evidence>
<feature type="region of interest" description="Disordered" evidence="1">
    <location>
        <begin position="79"/>
        <end position="202"/>
    </location>
</feature>
<name>A0A7X0KWQ6_9ACTN</name>
<protein>
    <submittedName>
        <fullName evidence="2">Uncharacterized protein</fullName>
    </submittedName>
</protein>
<dbReference type="RefSeq" id="WP_185023328.1">
    <property type="nucleotide sequence ID" value="NZ_JACHMQ010000001.1"/>
</dbReference>
<feature type="compositionally biased region" description="Gly residues" evidence="1">
    <location>
        <begin position="176"/>
        <end position="185"/>
    </location>
</feature>
<accession>A0A7X0KWQ6</accession>
<dbReference type="Proteomes" id="UP000546324">
    <property type="component" value="Unassembled WGS sequence"/>
</dbReference>
<proteinExistence type="predicted"/>
<gene>
    <name evidence="2" type="ORF">BKA00_000439</name>
</gene>
<evidence type="ECO:0000256" key="1">
    <source>
        <dbReference type="SAM" id="MobiDB-lite"/>
    </source>
</evidence>
<feature type="compositionally biased region" description="Pro residues" evidence="1">
    <location>
        <begin position="113"/>
        <end position="137"/>
    </location>
</feature>
<keyword evidence="3" id="KW-1185">Reference proteome</keyword>
<feature type="compositionally biased region" description="Low complexity" evidence="1">
    <location>
        <begin position="186"/>
        <end position="202"/>
    </location>
</feature>
<dbReference type="AlphaFoldDB" id="A0A7X0KWQ6"/>
<reference evidence="2 3" key="1">
    <citation type="submission" date="2020-08" db="EMBL/GenBank/DDBJ databases">
        <title>Sequencing the genomes of 1000 actinobacteria strains.</title>
        <authorList>
            <person name="Klenk H.-P."/>
        </authorList>
    </citation>
    <scope>NUCLEOTIDE SEQUENCE [LARGE SCALE GENOMIC DNA]</scope>
    <source>
        <strain evidence="2 3">DSM 43675</strain>
    </source>
</reference>
<dbReference type="EMBL" id="JACHMQ010000001">
    <property type="protein sequence ID" value="MBB6393525.1"/>
    <property type="molecule type" value="Genomic_DNA"/>
</dbReference>